<evidence type="ECO:0000256" key="10">
    <source>
        <dbReference type="SAM" id="Coils"/>
    </source>
</evidence>
<dbReference type="InterPro" id="IPR003663">
    <property type="entry name" value="Sugar/inositol_transpt"/>
</dbReference>
<feature type="transmembrane region" description="Helical" evidence="11">
    <location>
        <begin position="298"/>
        <end position="320"/>
    </location>
</feature>
<sequence length="473" mass="50907">MDSLENSSSRDVPGARKPVLNKYAFAAALLASATSILLGYDIGVMSGAIIFIKENIHISTIEVEILVGSLNVCSLFGSLLAGKTSDLIGRRLTIVLAASTFLVGAVLMGFAPSYPFLVAGRVIAGVGVGYSLMIAPVYTTELSPATSRGFLTSLPELFITLGILFGYLSNYILAGAPAAAICLGVLAMPESPRWLVMKGRYGEAKKIIQKISHTMEEAESRFQEIKIAASGLDSENSSQFSGKGVWKELLLTPSPSLRRILIAAVGINFFMQASGNDAVVYYSPQVFKAAGIHNKRHLFGITVIMGISKTFFVLVSALFLDRFGRRPLLLLGTLGMVFSLVGLGLGSKFLAENNSEPTWAIVLSIIAVCAFLSFFFIGIGPITWVYSSEIFPMKYRAQGTSVAISVNRLVSGGVAMSFLTIANKITFARVFFILAGIMTMATIFFYILLPETKGKTLEEIEGLFEARPSDVEN</sequence>
<dbReference type="InterPro" id="IPR020846">
    <property type="entry name" value="MFS_dom"/>
</dbReference>
<dbReference type="GO" id="GO:0015144">
    <property type="term" value="F:carbohydrate transmembrane transporter activity"/>
    <property type="evidence" value="ECO:0007669"/>
    <property type="project" value="InterPro"/>
</dbReference>
<evidence type="ECO:0000256" key="11">
    <source>
        <dbReference type="SAM" id="Phobius"/>
    </source>
</evidence>
<accession>A0A5D2Z0G8</accession>
<keyword evidence="5 11" id="KW-0812">Transmembrane</keyword>
<dbReference type="InterPro" id="IPR005829">
    <property type="entry name" value="Sugar_transporter_CS"/>
</dbReference>
<feature type="transmembrane region" description="Helical" evidence="11">
    <location>
        <begin position="88"/>
        <end position="111"/>
    </location>
</feature>
<feature type="transmembrane region" description="Helical" evidence="11">
    <location>
        <begin position="158"/>
        <end position="188"/>
    </location>
</feature>
<dbReference type="PANTHER" id="PTHR23500">
    <property type="entry name" value="SOLUTE CARRIER FAMILY 2, FACILITATED GLUCOSE TRANSPORTER"/>
    <property type="match status" value="1"/>
</dbReference>
<dbReference type="Gene3D" id="1.20.1250.20">
    <property type="entry name" value="MFS general substrate transporter like domains"/>
    <property type="match status" value="1"/>
</dbReference>
<gene>
    <name evidence="13" type="ORF">E1A91_A05G020300v1</name>
</gene>
<feature type="transmembrane region" description="Helical" evidence="11">
    <location>
        <begin position="359"/>
        <end position="387"/>
    </location>
</feature>
<keyword evidence="7 11" id="KW-1133">Transmembrane helix</keyword>
<evidence type="ECO:0000256" key="3">
    <source>
        <dbReference type="ARBA" id="ARBA00022448"/>
    </source>
</evidence>
<evidence type="ECO:0000256" key="2">
    <source>
        <dbReference type="ARBA" id="ARBA00010992"/>
    </source>
</evidence>
<dbReference type="PROSITE" id="PS50850">
    <property type="entry name" value="MFS"/>
    <property type="match status" value="1"/>
</dbReference>
<evidence type="ECO:0000256" key="6">
    <source>
        <dbReference type="ARBA" id="ARBA00022847"/>
    </source>
</evidence>
<keyword evidence="10" id="KW-0175">Coiled coil</keyword>
<dbReference type="EMBL" id="CM017640">
    <property type="protein sequence ID" value="TYJ32188.1"/>
    <property type="molecule type" value="Genomic_DNA"/>
</dbReference>
<feature type="transmembrane region" description="Helical" evidence="11">
    <location>
        <begin position="399"/>
        <end position="421"/>
    </location>
</feature>
<comment type="similarity">
    <text evidence="2 9">Belongs to the major facilitator superfamily. Sugar transporter (TC 2.A.1.1) family.</text>
</comment>
<evidence type="ECO:0000313" key="13">
    <source>
        <dbReference type="EMBL" id="TYJ32188.1"/>
    </source>
</evidence>
<dbReference type="SUPFAM" id="SSF103473">
    <property type="entry name" value="MFS general substrate transporter"/>
    <property type="match status" value="1"/>
</dbReference>
<feature type="transmembrane region" description="Helical" evidence="11">
    <location>
        <begin position="427"/>
        <end position="449"/>
    </location>
</feature>
<dbReference type="InterPro" id="IPR005828">
    <property type="entry name" value="MFS_sugar_transport-like"/>
</dbReference>
<keyword evidence="3 9" id="KW-0813">Transport</keyword>
<keyword evidence="6" id="KW-0769">Symport</keyword>
<dbReference type="FunFam" id="1.20.1250.20:FF:000025">
    <property type="entry name" value="probable polyol transporter 4"/>
    <property type="match status" value="1"/>
</dbReference>
<dbReference type="PROSITE" id="PS00216">
    <property type="entry name" value="SUGAR_TRANSPORT_1"/>
    <property type="match status" value="2"/>
</dbReference>
<evidence type="ECO:0000256" key="7">
    <source>
        <dbReference type="ARBA" id="ARBA00022989"/>
    </source>
</evidence>
<reference evidence="13 14" key="1">
    <citation type="submission" date="2019-07" db="EMBL/GenBank/DDBJ databases">
        <title>WGS assembly of Gossypium mustelinum.</title>
        <authorList>
            <person name="Chen Z.J."/>
            <person name="Sreedasyam A."/>
            <person name="Ando A."/>
            <person name="Song Q."/>
            <person name="De L."/>
            <person name="Hulse-Kemp A."/>
            <person name="Ding M."/>
            <person name="Ye W."/>
            <person name="Kirkbride R."/>
            <person name="Jenkins J."/>
            <person name="Plott C."/>
            <person name="Lovell J."/>
            <person name="Lin Y.-M."/>
            <person name="Vaughn R."/>
            <person name="Liu B."/>
            <person name="Li W."/>
            <person name="Simpson S."/>
            <person name="Scheffler B."/>
            <person name="Saski C."/>
            <person name="Grover C."/>
            <person name="Hu G."/>
            <person name="Conover J."/>
            <person name="Carlson J."/>
            <person name="Shu S."/>
            <person name="Boston L."/>
            <person name="Williams M."/>
            <person name="Peterson D."/>
            <person name="Mcgee K."/>
            <person name="Jones D."/>
            <person name="Wendel J."/>
            <person name="Stelly D."/>
            <person name="Grimwood J."/>
            <person name="Schmutz J."/>
        </authorList>
    </citation>
    <scope>NUCLEOTIDE SEQUENCE [LARGE SCALE GENOMIC DNA]</scope>
    <source>
        <strain evidence="13">1408120.09</strain>
    </source>
</reference>
<organism evidence="13 14">
    <name type="scientific">Gossypium mustelinum</name>
    <name type="common">Cotton</name>
    <name type="synonym">Gossypium caicoense</name>
    <dbReference type="NCBI Taxonomy" id="34275"/>
    <lineage>
        <taxon>Eukaryota</taxon>
        <taxon>Viridiplantae</taxon>
        <taxon>Streptophyta</taxon>
        <taxon>Embryophyta</taxon>
        <taxon>Tracheophyta</taxon>
        <taxon>Spermatophyta</taxon>
        <taxon>Magnoliopsida</taxon>
        <taxon>eudicotyledons</taxon>
        <taxon>Gunneridae</taxon>
        <taxon>Pentapetalae</taxon>
        <taxon>rosids</taxon>
        <taxon>malvids</taxon>
        <taxon>Malvales</taxon>
        <taxon>Malvaceae</taxon>
        <taxon>Malvoideae</taxon>
        <taxon>Gossypium</taxon>
    </lineage>
</organism>
<dbReference type="InterPro" id="IPR036259">
    <property type="entry name" value="MFS_trans_sf"/>
</dbReference>
<dbReference type="NCBIfam" id="TIGR00879">
    <property type="entry name" value="SP"/>
    <property type="match status" value="1"/>
</dbReference>
<feature type="transmembrane region" description="Helical" evidence="11">
    <location>
        <begin position="118"/>
        <end position="138"/>
    </location>
</feature>
<dbReference type="AlphaFoldDB" id="A0A5D2Z0G8"/>
<keyword evidence="4" id="KW-0762">Sugar transport</keyword>
<dbReference type="GO" id="GO:0016020">
    <property type="term" value="C:membrane"/>
    <property type="evidence" value="ECO:0007669"/>
    <property type="project" value="UniProtKB-SubCell"/>
</dbReference>
<feature type="coiled-coil region" evidence="10">
    <location>
        <begin position="208"/>
        <end position="235"/>
    </location>
</feature>
<comment type="subcellular location">
    <subcellularLocation>
        <location evidence="1">Membrane</location>
        <topology evidence="1">Multi-pass membrane protein</topology>
    </subcellularLocation>
</comment>
<feature type="transmembrane region" description="Helical" evidence="11">
    <location>
        <begin position="327"/>
        <end position="347"/>
    </location>
</feature>
<evidence type="ECO:0000256" key="5">
    <source>
        <dbReference type="ARBA" id="ARBA00022692"/>
    </source>
</evidence>
<dbReference type="InterPro" id="IPR045262">
    <property type="entry name" value="STP/PLT_plant"/>
</dbReference>
<dbReference type="GO" id="GO:0015293">
    <property type="term" value="F:symporter activity"/>
    <property type="evidence" value="ECO:0007669"/>
    <property type="project" value="UniProtKB-KW"/>
</dbReference>
<dbReference type="PROSITE" id="PS00217">
    <property type="entry name" value="SUGAR_TRANSPORT_2"/>
    <property type="match status" value="1"/>
</dbReference>
<proteinExistence type="inferred from homology"/>
<evidence type="ECO:0000259" key="12">
    <source>
        <dbReference type="PROSITE" id="PS50850"/>
    </source>
</evidence>
<feature type="domain" description="Major facilitator superfamily (MFS) profile" evidence="12">
    <location>
        <begin position="27"/>
        <end position="453"/>
    </location>
</feature>
<evidence type="ECO:0000256" key="1">
    <source>
        <dbReference type="ARBA" id="ARBA00004141"/>
    </source>
</evidence>
<dbReference type="PRINTS" id="PR00171">
    <property type="entry name" value="SUGRTRNSPORT"/>
</dbReference>
<keyword evidence="8 11" id="KW-0472">Membrane</keyword>
<dbReference type="Pfam" id="PF00083">
    <property type="entry name" value="Sugar_tr"/>
    <property type="match status" value="1"/>
</dbReference>
<dbReference type="Proteomes" id="UP000323597">
    <property type="component" value="Chromosome A05"/>
</dbReference>
<feature type="transmembrane region" description="Helical" evidence="11">
    <location>
        <begin position="23"/>
        <end position="51"/>
    </location>
</feature>
<evidence type="ECO:0000256" key="4">
    <source>
        <dbReference type="ARBA" id="ARBA00022597"/>
    </source>
</evidence>
<feature type="transmembrane region" description="Helical" evidence="11">
    <location>
        <begin position="63"/>
        <end position="82"/>
    </location>
</feature>
<name>A0A5D2Z0G8_GOSMU</name>
<protein>
    <recommendedName>
        <fullName evidence="12">Major facilitator superfamily (MFS) profile domain-containing protein</fullName>
    </recommendedName>
</protein>
<keyword evidence="14" id="KW-1185">Reference proteome</keyword>
<evidence type="ECO:0000256" key="8">
    <source>
        <dbReference type="ARBA" id="ARBA00023136"/>
    </source>
</evidence>
<evidence type="ECO:0000256" key="9">
    <source>
        <dbReference type="RuleBase" id="RU003346"/>
    </source>
</evidence>
<evidence type="ECO:0000313" key="14">
    <source>
        <dbReference type="Proteomes" id="UP000323597"/>
    </source>
</evidence>
<dbReference type="PANTHER" id="PTHR23500:SF428">
    <property type="entry name" value="POLYOL TRANSPORTER 6-RELATED"/>
    <property type="match status" value="1"/>
</dbReference>